<accession>A0A0E9SP82</accession>
<dbReference type="AlphaFoldDB" id="A0A0E9SP82"/>
<proteinExistence type="predicted"/>
<sequence>MLNMYEASLSVVSSCFVRRVNLADFNFVEAVLLRGFLVSEEHDALRVCPFPPGRTRCCLEMEASDNQ</sequence>
<reference evidence="1" key="1">
    <citation type="submission" date="2014-11" db="EMBL/GenBank/DDBJ databases">
        <authorList>
            <person name="Amaro Gonzalez C."/>
        </authorList>
    </citation>
    <scope>NUCLEOTIDE SEQUENCE</scope>
</reference>
<name>A0A0E9SP82_ANGAN</name>
<evidence type="ECO:0000313" key="1">
    <source>
        <dbReference type="EMBL" id="JAH43184.1"/>
    </source>
</evidence>
<dbReference type="EMBL" id="GBXM01065393">
    <property type="protein sequence ID" value="JAH43184.1"/>
    <property type="molecule type" value="Transcribed_RNA"/>
</dbReference>
<reference evidence="1" key="2">
    <citation type="journal article" date="2015" name="Fish Shellfish Immunol.">
        <title>Early steps in the European eel (Anguilla anguilla)-Vibrio vulnificus interaction in the gills: Role of the RtxA13 toxin.</title>
        <authorList>
            <person name="Callol A."/>
            <person name="Pajuelo D."/>
            <person name="Ebbesson L."/>
            <person name="Teles M."/>
            <person name="MacKenzie S."/>
            <person name="Amaro C."/>
        </authorList>
    </citation>
    <scope>NUCLEOTIDE SEQUENCE</scope>
</reference>
<organism evidence="1">
    <name type="scientific">Anguilla anguilla</name>
    <name type="common">European freshwater eel</name>
    <name type="synonym">Muraena anguilla</name>
    <dbReference type="NCBI Taxonomy" id="7936"/>
    <lineage>
        <taxon>Eukaryota</taxon>
        <taxon>Metazoa</taxon>
        <taxon>Chordata</taxon>
        <taxon>Craniata</taxon>
        <taxon>Vertebrata</taxon>
        <taxon>Euteleostomi</taxon>
        <taxon>Actinopterygii</taxon>
        <taxon>Neopterygii</taxon>
        <taxon>Teleostei</taxon>
        <taxon>Anguilliformes</taxon>
        <taxon>Anguillidae</taxon>
        <taxon>Anguilla</taxon>
    </lineage>
</organism>
<protein>
    <submittedName>
        <fullName evidence="1">Uncharacterized protein</fullName>
    </submittedName>
</protein>